<dbReference type="EMBL" id="CP001028">
    <property type="protein sequence ID" value="ACB69164.1"/>
    <property type="molecule type" value="Genomic_DNA"/>
</dbReference>
<organism evidence="1 2">
    <name type="scientific">Burkholderia ambifaria (strain MC40-6)</name>
    <dbReference type="NCBI Taxonomy" id="398577"/>
    <lineage>
        <taxon>Bacteria</taxon>
        <taxon>Pseudomonadati</taxon>
        <taxon>Pseudomonadota</taxon>
        <taxon>Betaproteobacteria</taxon>
        <taxon>Burkholderiales</taxon>
        <taxon>Burkholderiaceae</taxon>
        <taxon>Burkholderia</taxon>
        <taxon>Burkholderia cepacia complex</taxon>
    </lineage>
</organism>
<geneLocation type="plasmid" evidence="1 2">
    <name>pBMC401</name>
</geneLocation>
<dbReference type="HOGENOM" id="CLU_3133115_0_0_4"/>
<dbReference type="KEGG" id="bac:BamMC406_6762"/>
<proteinExistence type="predicted"/>
<evidence type="ECO:0000313" key="2">
    <source>
        <dbReference type="Proteomes" id="UP000001680"/>
    </source>
</evidence>
<protein>
    <submittedName>
        <fullName evidence="1">Uncharacterized protein</fullName>
    </submittedName>
</protein>
<keyword evidence="1" id="KW-0614">Plasmid</keyword>
<sequence>MMNRAVLTVLLSISGALLTALIVVLQTAPPPSTKIAVPTGALHHARQEK</sequence>
<evidence type="ECO:0000313" key="1">
    <source>
        <dbReference type="EMBL" id="ACB69164.1"/>
    </source>
</evidence>
<reference evidence="2" key="1">
    <citation type="submission" date="2008-04" db="EMBL/GenBank/DDBJ databases">
        <title>Complete sequence of plasmid 1 of Burkholderia ambifaria MC40-6.</title>
        <authorList>
            <person name="Copeland A."/>
            <person name="Lucas S."/>
            <person name="Lapidus A."/>
            <person name="Glavina del Rio T."/>
            <person name="Dalin E."/>
            <person name="Tice H."/>
            <person name="Pitluck S."/>
            <person name="Chain P."/>
            <person name="Malfatti S."/>
            <person name="Shin M."/>
            <person name="Vergez L."/>
            <person name="Lang D."/>
            <person name="Schmutz J."/>
            <person name="Larimer F."/>
            <person name="Land M."/>
            <person name="Hauser L."/>
            <person name="Kyrpides N."/>
            <person name="Lykidis A."/>
            <person name="Ramette A."/>
            <person name="Konstantinidis K."/>
            <person name="Tiedje J."/>
            <person name="Richardson P."/>
        </authorList>
    </citation>
    <scope>NUCLEOTIDE SEQUENCE [LARGE SCALE GENOMIC DNA]</scope>
    <source>
        <strain evidence="2">MC40-6</strain>
        <plasmid evidence="2">Plasmid pBMC401</plasmid>
    </source>
</reference>
<name>B1Z6T7_BURA4</name>
<gene>
    <name evidence="1" type="ordered locus">BamMC406_6762</name>
</gene>
<dbReference type="AlphaFoldDB" id="B1Z6T7"/>
<dbReference type="Proteomes" id="UP000001680">
    <property type="component" value="Plasmid pBMC401"/>
</dbReference>
<accession>B1Z6T7</accession>